<keyword evidence="2" id="KW-1185">Reference proteome</keyword>
<accession>A0AAN8FLG5</accession>
<dbReference type="PANTHER" id="PTHR47331">
    <property type="entry name" value="PHD-TYPE DOMAIN-CONTAINING PROTEIN"/>
    <property type="match status" value="1"/>
</dbReference>
<name>A0AAN8FLG5_TRICO</name>
<gene>
    <name evidence="1" type="ORF">GCK32_017308</name>
</gene>
<dbReference type="EMBL" id="WIXE01016391">
    <property type="protein sequence ID" value="KAK5972703.1"/>
    <property type="molecule type" value="Genomic_DNA"/>
</dbReference>
<dbReference type="InterPro" id="IPR008042">
    <property type="entry name" value="Retrotrans_Pao"/>
</dbReference>
<protein>
    <submittedName>
        <fullName evidence="1">Uncharacterized protein</fullName>
    </submittedName>
</protein>
<dbReference type="Proteomes" id="UP001331761">
    <property type="component" value="Unassembled WGS sequence"/>
</dbReference>
<evidence type="ECO:0000313" key="2">
    <source>
        <dbReference type="Proteomes" id="UP001331761"/>
    </source>
</evidence>
<evidence type="ECO:0000313" key="1">
    <source>
        <dbReference type="EMBL" id="KAK5972703.1"/>
    </source>
</evidence>
<dbReference type="AlphaFoldDB" id="A0AAN8FLG5"/>
<sequence>MQCYLQHLRPPLSEKTERNTYVDNVAIRATTYQEAVQNYKTAKSAFGYMYMNIRQFVCNSPAVNAPISKDDRIAASERTSLLGVGRNYHNDLLLMTIKESDVPAGSKRAALHALASKYDPLGLLSPFLSSIKIFVQNLWTKHLAWDDPLDQFDSSLVTSSCPHRTPSSTNTQANT</sequence>
<organism evidence="1 2">
    <name type="scientific">Trichostrongylus colubriformis</name>
    <name type="common">Black scour worm</name>
    <dbReference type="NCBI Taxonomy" id="6319"/>
    <lineage>
        <taxon>Eukaryota</taxon>
        <taxon>Metazoa</taxon>
        <taxon>Ecdysozoa</taxon>
        <taxon>Nematoda</taxon>
        <taxon>Chromadorea</taxon>
        <taxon>Rhabditida</taxon>
        <taxon>Rhabditina</taxon>
        <taxon>Rhabditomorpha</taxon>
        <taxon>Strongyloidea</taxon>
        <taxon>Trichostrongylidae</taxon>
        <taxon>Trichostrongylus</taxon>
    </lineage>
</organism>
<comment type="caution">
    <text evidence="1">The sequence shown here is derived from an EMBL/GenBank/DDBJ whole genome shotgun (WGS) entry which is preliminary data.</text>
</comment>
<reference evidence="1 2" key="1">
    <citation type="submission" date="2019-10" db="EMBL/GenBank/DDBJ databases">
        <title>Assembly and Annotation for the nematode Trichostrongylus colubriformis.</title>
        <authorList>
            <person name="Martin J."/>
        </authorList>
    </citation>
    <scope>NUCLEOTIDE SEQUENCE [LARGE SCALE GENOMIC DNA]</scope>
    <source>
        <strain evidence="1">G859</strain>
        <tissue evidence="1">Whole worm</tissue>
    </source>
</reference>
<proteinExistence type="predicted"/>
<dbReference type="Pfam" id="PF05380">
    <property type="entry name" value="Peptidase_A17"/>
    <property type="match status" value="1"/>
</dbReference>